<dbReference type="AlphaFoldDB" id="A0A1G5R0Y9"/>
<accession>A0A1G5R0Y9</accession>
<reference evidence="1 2" key="1">
    <citation type="submission" date="2016-10" db="EMBL/GenBank/DDBJ databases">
        <authorList>
            <person name="de Groot N.N."/>
        </authorList>
    </citation>
    <scope>NUCLEOTIDE SEQUENCE [LARGE SCALE GENOMIC DNA]</scope>
    <source>
        <strain evidence="1 2">U95</strain>
    </source>
</reference>
<evidence type="ECO:0000313" key="1">
    <source>
        <dbReference type="EMBL" id="SCZ67616.1"/>
    </source>
</evidence>
<proteinExistence type="predicted"/>
<evidence type="ECO:0000313" key="2">
    <source>
        <dbReference type="Proteomes" id="UP000198767"/>
    </source>
</evidence>
<dbReference type="SUPFAM" id="SSF52540">
    <property type="entry name" value="P-loop containing nucleoside triphosphate hydrolases"/>
    <property type="match status" value="1"/>
</dbReference>
<dbReference type="OrthoDB" id="7647819at2"/>
<dbReference type="InterPro" id="IPR027417">
    <property type="entry name" value="P-loop_NTPase"/>
</dbReference>
<dbReference type="Proteomes" id="UP000198767">
    <property type="component" value="Unassembled WGS sequence"/>
</dbReference>
<dbReference type="RefSeq" id="WP_139163206.1">
    <property type="nucleotide sequence ID" value="NZ_FMWG01000007.1"/>
</dbReference>
<dbReference type="EMBL" id="FMWG01000007">
    <property type="protein sequence ID" value="SCZ67616.1"/>
    <property type="molecule type" value="Genomic_DNA"/>
</dbReference>
<organism evidence="1 2">
    <name type="scientific">Epibacterium ulvae</name>
    <dbReference type="NCBI Taxonomy" id="1156985"/>
    <lineage>
        <taxon>Bacteria</taxon>
        <taxon>Pseudomonadati</taxon>
        <taxon>Pseudomonadota</taxon>
        <taxon>Alphaproteobacteria</taxon>
        <taxon>Rhodobacterales</taxon>
        <taxon>Roseobacteraceae</taxon>
        <taxon>Epibacterium</taxon>
    </lineage>
</organism>
<protein>
    <submittedName>
        <fullName evidence="1">Uncharacterized protein</fullName>
    </submittedName>
</protein>
<keyword evidence="2" id="KW-1185">Reference proteome</keyword>
<gene>
    <name evidence="1" type="ORF">SAMN04488118_10785</name>
</gene>
<sequence>MTSLQQTSPALDDTLEQALRHPQMPPEVQRRAQDLLHRLRNTVKIVVLGAPRSGKSVVIDMLLGQRVLGVQAGIPIVEITYGAYETVRFETPDGTVEDQMGCLCDYEIKGEVLSVAQELPLESLKAHNIIEITVDGDLAHQQAIVQHAADYADVLIWCSGSFDTREQALWAQVPERRKDNSFLALTMVGPVGAHEALPETLSRVAPVAETEFLGIYPVAALRDAEALDAGDGADANLWGTSGAGQLRKDVLQLVASGRAGDADQAAVLLQKIQTAPWFQQVEQPRPVAKEVASGTVLEQALDHLQHKTQAMLAETQDMDPRSAAVLAQCVEAAREMTNALCNTTEQGTGLTAARAAAEEGEEMLMLLQLEQDEEAATDAVTVLLQLKKELTSHAAGQEGGE</sequence>
<dbReference type="STRING" id="1156985.SAMN04488118_10785"/>
<name>A0A1G5R0Y9_9RHOB</name>